<dbReference type="PANTHER" id="PTHR33542">
    <property type="entry name" value="SIROHYDROCHLORIN FERROCHELATASE, CHLOROPLASTIC"/>
    <property type="match status" value="1"/>
</dbReference>
<keyword evidence="4" id="KW-1185">Reference proteome</keyword>
<comment type="caution">
    <text evidence="3">The sequence shown here is derived from an EMBL/GenBank/DDBJ whole genome shotgun (WGS) entry which is preliminary data.</text>
</comment>
<accession>I7K8S5</accession>
<protein>
    <submittedName>
        <fullName evidence="3">Sirohydrochlorin cobaltochelatase</fullName>
        <ecNumber evidence="3">4.99.1.3</ecNumber>
    </submittedName>
</protein>
<evidence type="ECO:0000256" key="1">
    <source>
        <dbReference type="ARBA" id="ARBA00022723"/>
    </source>
</evidence>
<dbReference type="STRING" id="857293.CAAU_1851"/>
<dbReference type="Pfam" id="PF01903">
    <property type="entry name" value="CbiX"/>
    <property type="match status" value="1"/>
</dbReference>
<dbReference type="InterPro" id="IPR050963">
    <property type="entry name" value="Sirohydro_Cobaltochel/CbiX"/>
</dbReference>
<keyword evidence="2 3" id="KW-0456">Lyase</keyword>
<dbReference type="AlphaFoldDB" id="I7K8S5"/>
<proteinExistence type="predicted"/>
<dbReference type="CDD" id="cd03416">
    <property type="entry name" value="CbiX_SirB_N"/>
    <property type="match status" value="1"/>
</dbReference>
<dbReference type="RefSeq" id="WP_008909193.1">
    <property type="nucleotide sequence ID" value="NZ_CAKP01000096.1"/>
</dbReference>
<evidence type="ECO:0000313" key="4">
    <source>
        <dbReference type="Proteomes" id="UP000007652"/>
    </source>
</evidence>
<dbReference type="Gene3D" id="3.40.50.1400">
    <property type="match status" value="1"/>
</dbReference>
<sequence>MEAILLISHGSRSQDAYKTFLKVSDEFQNFMNIKVFPAFMEFNEPNIKKAIDEIYKQGIKRIIAIPYFLYTGIHIKEDIPNLLKEVANKYKDLTIEFTSPIEYHPFILEILKERFNGERKII</sequence>
<dbReference type="InterPro" id="IPR002762">
    <property type="entry name" value="CbiX-like"/>
</dbReference>
<gene>
    <name evidence="3" type="ORF">CAAU_1851</name>
</gene>
<reference evidence="3 4" key="1">
    <citation type="journal article" date="2011" name="J. Bacteriol.">
        <title>Draft genome sequence of Caloramator australicus strain RC3T, a thermoanaerobe from the Great Artesian Basin of Australia.</title>
        <authorList>
            <person name="Ogg C.D."/>
            <person name="Patel B.K.C."/>
        </authorList>
    </citation>
    <scope>NUCLEOTIDE SEQUENCE [LARGE SCALE GENOMIC DNA]</scope>
    <source>
        <strain evidence="3 4">RC3</strain>
    </source>
</reference>
<dbReference type="PANTHER" id="PTHR33542:SF3">
    <property type="entry name" value="SIROHYDROCHLORIN FERROCHELATASE, CHLOROPLASTIC"/>
    <property type="match status" value="1"/>
</dbReference>
<name>I7K8S5_9CLOT</name>
<dbReference type="OrthoDB" id="9797895at2"/>
<dbReference type="eggNOG" id="COG2138">
    <property type="taxonomic scope" value="Bacteria"/>
</dbReference>
<evidence type="ECO:0000256" key="2">
    <source>
        <dbReference type="ARBA" id="ARBA00023239"/>
    </source>
</evidence>
<dbReference type="EMBL" id="CAKP01000096">
    <property type="protein sequence ID" value="CCJ33935.1"/>
    <property type="molecule type" value="Genomic_DNA"/>
</dbReference>
<evidence type="ECO:0000313" key="3">
    <source>
        <dbReference type="EMBL" id="CCJ33935.1"/>
    </source>
</evidence>
<organism evidence="3 4">
    <name type="scientific">Caloramator australicus RC3</name>
    <dbReference type="NCBI Taxonomy" id="857293"/>
    <lineage>
        <taxon>Bacteria</taxon>
        <taxon>Bacillati</taxon>
        <taxon>Bacillota</taxon>
        <taxon>Clostridia</taxon>
        <taxon>Eubacteriales</taxon>
        <taxon>Clostridiaceae</taxon>
        <taxon>Caloramator</taxon>
    </lineage>
</organism>
<dbReference type="GO" id="GO:0016852">
    <property type="term" value="F:sirohydrochlorin cobaltochelatase activity"/>
    <property type="evidence" value="ECO:0007669"/>
    <property type="project" value="UniProtKB-EC"/>
</dbReference>
<dbReference type="EC" id="4.99.1.3" evidence="3"/>
<dbReference type="GO" id="GO:0046872">
    <property type="term" value="F:metal ion binding"/>
    <property type="evidence" value="ECO:0007669"/>
    <property type="project" value="UniProtKB-KW"/>
</dbReference>
<dbReference type="SUPFAM" id="SSF53800">
    <property type="entry name" value="Chelatase"/>
    <property type="match status" value="1"/>
</dbReference>
<dbReference type="Proteomes" id="UP000007652">
    <property type="component" value="Unassembled WGS sequence"/>
</dbReference>
<keyword evidence="1" id="KW-0479">Metal-binding</keyword>